<feature type="transmembrane region" description="Helical" evidence="10">
    <location>
        <begin position="191"/>
        <end position="213"/>
    </location>
</feature>
<dbReference type="GO" id="GO:0006811">
    <property type="term" value="P:monoatomic ion transport"/>
    <property type="evidence" value="ECO:0007669"/>
    <property type="project" value="UniProtKB-KW"/>
</dbReference>
<evidence type="ECO:0000256" key="7">
    <source>
        <dbReference type="ARBA" id="ARBA00023065"/>
    </source>
</evidence>
<keyword evidence="12" id="KW-1185">Reference proteome</keyword>
<dbReference type="EMBL" id="JACHXD010000001">
    <property type="protein sequence ID" value="MBB3117577.1"/>
    <property type="molecule type" value="Genomic_DNA"/>
</dbReference>
<comment type="caution">
    <text evidence="11">The sequence shown here is derived from an EMBL/GenBank/DDBJ whole genome shotgun (WGS) entry which is preliminary data.</text>
</comment>
<keyword evidence="7" id="KW-0406">Ion transport</keyword>
<feature type="transmembrane region" description="Helical" evidence="10">
    <location>
        <begin position="94"/>
        <end position="116"/>
    </location>
</feature>
<comment type="subcellular location">
    <subcellularLocation>
        <location evidence="1">Cell inner membrane</location>
        <topology evidence="1">Multi-pass membrane protein</topology>
    </subcellularLocation>
</comment>
<feature type="transmembrane region" description="Helical" evidence="10">
    <location>
        <begin position="12"/>
        <end position="33"/>
    </location>
</feature>
<feature type="transmembrane region" description="Helical" evidence="10">
    <location>
        <begin position="128"/>
        <end position="149"/>
    </location>
</feature>
<feature type="transmembrane region" description="Helical" evidence="10">
    <location>
        <begin position="161"/>
        <end position="185"/>
    </location>
</feature>
<name>A0A7W5FSH5_9BURK</name>
<accession>A0A7W5FSH5</accession>
<proteinExistence type="predicted"/>
<dbReference type="RefSeq" id="WP_183439506.1">
    <property type="nucleotide sequence ID" value="NZ_JACHXD010000001.1"/>
</dbReference>
<dbReference type="Pfam" id="PF01554">
    <property type="entry name" value="MatE"/>
    <property type="match status" value="2"/>
</dbReference>
<evidence type="ECO:0000256" key="2">
    <source>
        <dbReference type="ARBA" id="ARBA00022448"/>
    </source>
</evidence>
<feature type="transmembrane region" description="Helical" evidence="10">
    <location>
        <begin position="45"/>
        <end position="63"/>
    </location>
</feature>
<evidence type="ECO:0000256" key="3">
    <source>
        <dbReference type="ARBA" id="ARBA00022449"/>
    </source>
</evidence>
<keyword evidence="2" id="KW-0813">Transport</keyword>
<evidence type="ECO:0000313" key="12">
    <source>
        <dbReference type="Proteomes" id="UP000541535"/>
    </source>
</evidence>
<protein>
    <recommendedName>
        <fullName evidence="9">Multidrug-efflux transporter</fullName>
    </recommendedName>
</protein>
<dbReference type="InterPro" id="IPR050222">
    <property type="entry name" value="MATE_MdtK"/>
</dbReference>
<sequence>MNSKTDSKMTKEFWGLSIPIMIEFLVGFSVPAVDAFFLSKISLEAALAVGAVLPILVFCDVFYGSLNSSAKALAAQALGSGDSALAKRIFNSTLLLVLLISALQFLLFYFGSAYMVDLIGLPENVAPIAKQFLLLMGCGYGILGSRYLFQVMNALYGIVKFNIGAAAIILLVNIAGDAAVVYNLWGLGRFGVTGVACVSILAVFSALVFLVVVQKIKLGFTIRLSWPSADFGKIARLSTVVAVPSLLEPLSVQLFLMFVLSMVSAIGPAELTMRVLGGNILLLCIVPSLAFTVTSQILAGNYIGANSYQTVETLIYKALRYSVLIVIAMILPIVLFGQQLLALFTTDAAVLAIAVASLLPLALAEPVKAVNMVIGSNLKTAGDGMRPTVAGILITWAISAPLVYFFGPSAGFFALLWLLVLDETLKCGYNIWRWLHGAWRIKLIDSLSAPAPEAAATNAA</sequence>
<feature type="transmembrane region" description="Helical" evidence="10">
    <location>
        <begin position="280"/>
        <end position="300"/>
    </location>
</feature>
<reference evidence="11 12" key="1">
    <citation type="submission" date="2020-08" db="EMBL/GenBank/DDBJ databases">
        <title>Genomic Encyclopedia of Type Strains, Phase III (KMG-III): the genomes of soil and plant-associated and newly described type strains.</title>
        <authorList>
            <person name="Whitman W."/>
        </authorList>
    </citation>
    <scope>NUCLEOTIDE SEQUENCE [LARGE SCALE GENOMIC DNA]</scope>
    <source>
        <strain evidence="11 12">CECT 8897</strain>
    </source>
</reference>
<feature type="transmembrane region" description="Helical" evidence="10">
    <location>
        <begin position="348"/>
        <end position="367"/>
    </location>
</feature>
<dbReference type="InterPro" id="IPR048279">
    <property type="entry name" value="MdtK-like"/>
</dbReference>
<keyword evidence="5 10" id="KW-0812">Transmembrane</keyword>
<feature type="transmembrane region" description="Helical" evidence="10">
    <location>
        <begin position="388"/>
        <end position="406"/>
    </location>
</feature>
<evidence type="ECO:0000256" key="4">
    <source>
        <dbReference type="ARBA" id="ARBA00022475"/>
    </source>
</evidence>
<keyword evidence="6 10" id="KW-1133">Transmembrane helix</keyword>
<gene>
    <name evidence="11" type="ORF">FHS03_000596</name>
</gene>
<dbReference type="GO" id="GO:0015297">
    <property type="term" value="F:antiporter activity"/>
    <property type="evidence" value="ECO:0007669"/>
    <property type="project" value="UniProtKB-KW"/>
</dbReference>
<evidence type="ECO:0000256" key="6">
    <source>
        <dbReference type="ARBA" id="ARBA00022989"/>
    </source>
</evidence>
<evidence type="ECO:0000256" key="10">
    <source>
        <dbReference type="SAM" id="Phobius"/>
    </source>
</evidence>
<dbReference type="GO" id="GO:0042910">
    <property type="term" value="F:xenobiotic transmembrane transporter activity"/>
    <property type="evidence" value="ECO:0007669"/>
    <property type="project" value="InterPro"/>
</dbReference>
<dbReference type="PIRSF" id="PIRSF006603">
    <property type="entry name" value="DinF"/>
    <property type="match status" value="1"/>
</dbReference>
<evidence type="ECO:0000256" key="1">
    <source>
        <dbReference type="ARBA" id="ARBA00004429"/>
    </source>
</evidence>
<organism evidence="11 12">
    <name type="scientific">Pseudoduganella violacea</name>
    <dbReference type="NCBI Taxonomy" id="1715466"/>
    <lineage>
        <taxon>Bacteria</taxon>
        <taxon>Pseudomonadati</taxon>
        <taxon>Pseudomonadota</taxon>
        <taxon>Betaproteobacteria</taxon>
        <taxon>Burkholderiales</taxon>
        <taxon>Oxalobacteraceae</taxon>
        <taxon>Telluria group</taxon>
        <taxon>Pseudoduganella</taxon>
    </lineage>
</organism>
<dbReference type="GO" id="GO:0005886">
    <property type="term" value="C:plasma membrane"/>
    <property type="evidence" value="ECO:0007669"/>
    <property type="project" value="UniProtKB-SubCell"/>
</dbReference>
<feature type="transmembrane region" description="Helical" evidence="10">
    <location>
        <begin position="321"/>
        <end position="342"/>
    </location>
</feature>
<evidence type="ECO:0000256" key="8">
    <source>
        <dbReference type="ARBA" id="ARBA00023136"/>
    </source>
</evidence>
<evidence type="ECO:0000256" key="9">
    <source>
        <dbReference type="ARBA" id="ARBA00031636"/>
    </source>
</evidence>
<keyword evidence="4" id="KW-1003">Cell membrane</keyword>
<evidence type="ECO:0000313" key="11">
    <source>
        <dbReference type="EMBL" id="MBB3117577.1"/>
    </source>
</evidence>
<feature type="transmembrane region" description="Helical" evidence="10">
    <location>
        <begin position="234"/>
        <end position="260"/>
    </location>
</feature>
<dbReference type="Proteomes" id="UP000541535">
    <property type="component" value="Unassembled WGS sequence"/>
</dbReference>
<evidence type="ECO:0000256" key="5">
    <source>
        <dbReference type="ARBA" id="ARBA00022692"/>
    </source>
</evidence>
<dbReference type="PANTHER" id="PTHR43298:SF2">
    <property type="entry name" value="FMN_FAD EXPORTER YEEO-RELATED"/>
    <property type="match status" value="1"/>
</dbReference>
<dbReference type="AlphaFoldDB" id="A0A7W5FSH5"/>
<keyword evidence="8 10" id="KW-0472">Membrane</keyword>
<dbReference type="PANTHER" id="PTHR43298">
    <property type="entry name" value="MULTIDRUG RESISTANCE PROTEIN NORM-RELATED"/>
    <property type="match status" value="1"/>
</dbReference>
<keyword evidence="3" id="KW-0050">Antiport</keyword>
<dbReference type="InterPro" id="IPR002528">
    <property type="entry name" value="MATE_fam"/>
</dbReference>